<feature type="compositionally biased region" description="Pro residues" evidence="1">
    <location>
        <begin position="55"/>
        <end position="65"/>
    </location>
</feature>
<feature type="compositionally biased region" description="Polar residues" evidence="1">
    <location>
        <begin position="280"/>
        <end position="294"/>
    </location>
</feature>
<name>A0A6G0HPK0_LARCR</name>
<feature type="region of interest" description="Disordered" evidence="1">
    <location>
        <begin position="786"/>
        <end position="927"/>
    </location>
</feature>
<feature type="compositionally biased region" description="Basic and acidic residues" evidence="1">
    <location>
        <begin position="909"/>
        <end position="919"/>
    </location>
</feature>
<dbReference type="EMBL" id="REGW02000020">
    <property type="protein sequence ID" value="KAE8281159.1"/>
    <property type="molecule type" value="Genomic_DNA"/>
</dbReference>
<feature type="region of interest" description="Disordered" evidence="1">
    <location>
        <begin position="1854"/>
        <end position="1995"/>
    </location>
</feature>
<dbReference type="InterPro" id="IPR036514">
    <property type="entry name" value="SGNH_hydro_sf"/>
</dbReference>
<protein>
    <submittedName>
        <fullName evidence="2">Uncharacterized protein</fullName>
    </submittedName>
</protein>
<feature type="compositionally biased region" description="Basic and acidic residues" evidence="1">
    <location>
        <begin position="808"/>
        <end position="819"/>
    </location>
</feature>
<feature type="compositionally biased region" description="Polar residues" evidence="1">
    <location>
        <begin position="1933"/>
        <end position="1947"/>
    </location>
</feature>
<proteinExistence type="predicted"/>
<evidence type="ECO:0000313" key="3">
    <source>
        <dbReference type="Proteomes" id="UP000424527"/>
    </source>
</evidence>
<dbReference type="PANTHER" id="PTHR24258:SF116">
    <property type="entry name" value="FI16631P1-RELATED"/>
    <property type="match status" value="1"/>
</dbReference>
<feature type="region of interest" description="Disordered" evidence="1">
    <location>
        <begin position="566"/>
        <end position="617"/>
    </location>
</feature>
<feature type="compositionally biased region" description="Gly residues" evidence="1">
    <location>
        <begin position="579"/>
        <end position="589"/>
    </location>
</feature>
<dbReference type="SUPFAM" id="SSF52266">
    <property type="entry name" value="SGNH hydrolase"/>
    <property type="match status" value="4"/>
</dbReference>
<dbReference type="Gene3D" id="3.40.50.1110">
    <property type="entry name" value="SGNH hydrolase"/>
    <property type="match status" value="1"/>
</dbReference>
<evidence type="ECO:0000256" key="1">
    <source>
        <dbReference type="SAM" id="MobiDB-lite"/>
    </source>
</evidence>
<comment type="caution">
    <text evidence="2">The sequence shown here is derived from an EMBL/GenBank/DDBJ whole genome shotgun (WGS) entry which is preliminary data.</text>
</comment>
<feature type="region of interest" description="Disordered" evidence="1">
    <location>
        <begin position="1"/>
        <end position="101"/>
    </location>
</feature>
<reference evidence="2 3" key="1">
    <citation type="submission" date="2019-07" db="EMBL/GenBank/DDBJ databases">
        <title>Chromosome genome assembly for large yellow croaker.</title>
        <authorList>
            <person name="Xiao S."/>
        </authorList>
    </citation>
    <scope>NUCLEOTIDE SEQUENCE [LARGE SCALE GENOMIC DNA]</scope>
    <source>
        <strain evidence="2">JMULYC20181020</strain>
        <tissue evidence="2">Muscle</tissue>
    </source>
</reference>
<sequence>MEDWTTVRYGRRRKPQQSSRDWGYGRPSGWRASAPSLPYRRKFFPTLTSQRRPRGPPGSPVPGTGPTPMWSARECFSQPPPRFPARSGEPENVAPKPGKEEPRMITRMVEVLSGMIKPAAPTRRTSDLIAGNAMNWGHNTCLILMEHYEHGLEEFLEDLTGFLTPDWKRAFEVAVRWARKNLPRISQDAIDHTEALITARMEGQNPTGVPERQTGTASQTRDPPQEQRQTRDPTQDQPQDPTGAPRRQNATPARTQDRPQRRSAATNTEDQDQCPQDQQEWFQVASSSRSTTEDSPQDRREIRGRCRRTRGTVLTEDSIVADPEPIHRDGERNTSTHHSPTHSELEALFDELHREEEEAGAGALTPQDGLGTTVAQVHQELDEEDDEFVDSPDHFVQRGPPRFRVFRHPRTQRKLTDWNLDVFKKWLIVGDSNLATFPEFFNRNLQVECFPGSHFRHAQALMEKMEPPQDLVVEKIILSFGINGRGNKCQETTIRNVQGALRSTKRRFPYADIWIPLINFSSALPQEEKDNLQELNDHLERNMPFIPLLPERQFATEADDIHWTEETDAVNPNNHPGTGDTGGLPGGGPAHPPSRTGGSFSHTLTSQRRPPRATWFSGPRYRSYADVVRQGVFQPARSRFPARSGEPEVRRQAADPTFGRLIRKIYAVTKTVHHLQNVAPKPGKEEPRMITRMVEVLSGMIKPAAPTRRTSDLIAGNAMNWGHNTCLILMEHYEHGLEEFLEDLTGFLTPDWKRAFEVAVRWARKNLPRISQDAIDHTEALITARMEGQNPTGVPERQTGTASQTRDPPQEQRQTRDPTQDQPQDPTGAPRRQNATPARTQDRPQRRSAATNTEDQDQCPQDQQEWFQVASSSRSTTEDSPQDRREIRGRCRRTRGTVLTEDSIVADPEPIHRDGERNTSTHHSPTHSELEALFDELHREEEEAGAGALTPQDGLGTTVAQVHQELDEEDDEFVDSPDHFVQRGPPRFRVFRHPRTQRKLTDWNLDVFKKWLIVGDSNLATFPEFFNRNLQVECFPGSHFRHAQALMEKMEPPQDLVVEKIILSFGINGRGNKCQETTIRNVQGALRSTKRRFPYADIWIPLINFSSALPQEEKDNLQELNDHLERNMPFIPLLPERQFATEADDIHWTEETGTYRIRKGRSPSRVYKGRTGLESSFLLRSSKRSYADVVRQGVFQPARSRFPARSGEPEVRRQAADPTFGRLIRKIYAVTKTVHHLQNVAPKPGKEEPRMITRMVEVLSGMIKPAAPTRRTSDLIAGNAMNWGHNTCLILMEHYEHGLEEFLEDLTGFLTPDWKRAFEVAVRWARKNLPRISQDAIDHTEALITARMEGQNPTGVPERQTGTASQTRDPPQEQRQTRDPTQDQPQDPTGAPRRQNATPARTQDRPQRRSAATNTEDQDQCPQDQQEWFQVASSSRSTTEDSPGSERNQGELEALFDELHREEEEAGAGALTPQDGLGTTVAQVHQELDEEDDEFVDSPDHFVQRGPPRFRVFRHPRTQRKLTDWNLDVFKKWLIVGDSNLATFPEFFNRNLQVECFPGSHFRHAQALMEKMEPPQDLVVEKIILSFGINGRGNKCQETTIRNVQGALRSTKRRFPYADIWIPLINFSSALPQEEKDNLQELNDHLERNMPFIPLLPERQFATEADDIHWTEETASAAPRATWFSGPRYRSYADVVRQGVFQPARSRFPARSGEPEVRRQAADPTFGRLIRKIYAVTKTVHHLQNVAPKPGKEEPRMITRMVEVLSGMIKPAAPTRRTSDLIAGNAMNWGHNTCLILMEHYEHGLEEFLEDLTGFLTPDWKRAFEVAVRWARKNLPRISQDAIDHTEALITARMEGQNPTGVPERQTGTASQTRDPPQEQRQTRDPTQDQPQDPTGAPRRQNATPARTQDRPQRRSAATNTEDQDQCPQDQQEWFQVASSSRSTTEDSPQDRREIRGRCRRTRGTVLTEDSIVADPEPIHRDGERNTSTHHSPTHSELEALFDELHREEEEAGAGALTPQDGLGTTVAQVHQELDEEDDEFVDSPDHFVQRGPPRFRVFRHPRTQRKLTDWNLDVFKKWLIVGDSNLATFPEFFNRNLQVECFPGSHFRHAQALMEKMEPPQDLVVEKIILSFGINGRGNKCQETTIRNVQGALRSTKRRFPYADIWIPLINFSSALPQEEKDNLQELNDHLERNMPFIPLLPERQFATEADDIHWTEETGKAMFDHWLSFLNARSP</sequence>
<feature type="compositionally biased region" description="Basic and acidic residues" evidence="1">
    <location>
        <begin position="223"/>
        <end position="234"/>
    </location>
</feature>
<feature type="compositionally biased region" description="Polar residues" evidence="1">
    <location>
        <begin position="596"/>
        <end position="608"/>
    </location>
</feature>
<feature type="compositionally biased region" description="Basic and acidic residues" evidence="1">
    <location>
        <begin position="1370"/>
        <end position="1381"/>
    </location>
</feature>
<organism evidence="2 3">
    <name type="scientific">Larimichthys crocea</name>
    <name type="common">Large yellow croaker</name>
    <name type="synonym">Pseudosciaena crocea</name>
    <dbReference type="NCBI Taxonomy" id="215358"/>
    <lineage>
        <taxon>Eukaryota</taxon>
        <taxon>Metazoa</taxon>
        <taxon>Chordata</taxon>
        <taxon>Craniata</taxon>
        <taxon>Vertebrata</taxon>
        <taxon>Euteleostomi</taxon>
        <taxon>Actinopterygii</taxon>
        <taxon>Neopterygii</taxon>
        <taxon>Teleostei</taxon>
        <taxon>Neoteleostei</taxon>
        <taxon>Acanthomorphata</taxon>
        <taxon>Eupercaria</taxon>
        <taxon>Sciaenidae</taxon>
        <taxon>Larimichthys</taxon>
    </lineage>
</organism>
<feature type="compositionally biased region" description="Basic and acidic residues" evidence="1">
    <location>
        <begin position="1876"/>
        <end position="1887"/>
    </location>
</feature>
<accession>A0A6G0HPK0</accession>
<feature type="compositionally biased region" description="Polar residues" evidence="1">
    <location>
        <begin position="865"/>
        <end position="879"/>
    </location>
</feature>
<feature type="compositionally biased region" description="Basic and acidic residues" evidence="1">
    <location>
        <begin position="1977"/>
        <end position="1987"/>
    </location>
</feature>
<feature type="region of interest" description="Disordered" evidence="1">
    <location>
        <begin position="1348"/>
        <end position="1450"/>
    </location>
</feature>
<dbReference type="Proteomes" id="UP000424527">
    <property type="component" value="Unassembled WGS sequence"/>
</dbReference>
<dbReference type="PANTHER" id="PTHR24258">
    <property type="entry name" value="SERINE PROTEASE-RELATED"/>
    <property type="match status" value="1"/>
</dbReference>
<gene>
    <name evidence="2" type="ORF">D5F01_LYC20133</name>
</gene>
<feature type="compositionally biased region" description="Polar residues" evidence="1">
    <location>
        <begin position="1427"/>
        <end position="1447"/>
    </location>
</feature>
<feature type="region of interest" description="Disordered" evidence="1">
    <location>
        <begin position="201"/>
        <end position="342"/>
    </location>
</feature>
<evidence type="ECO:0000313" key="2">
    <source>
        <dbReference type="EMBL" id="KAE8281159.1"/>
    </source>
</evidence>
<feature type="compositionally biased region" description="Basic and acidic residues" evidence="1">
    <location>
        <begin position="324"/>
        <end position="334"/>
    </location>
</feature>
<keyword evidence="3" id="KW-1185">Reference proteome</keyword>